<organism evidence="1 2">
    <name type="scientific">Cyclobacterium xiamenense</name>
    <dbReference type="NCBI Taxonomy" id="1297121"/>
    <lineage>
        <taxon>Bacteria</taxon>
        <taxon>Pseudomonadati</taxon>
        <taxon>Bacteroidota</taxon>
        <taxon>Cytophagia</taxon>
        <taxon>Cytophagales</taxon>
        <taxon>Cyclobacteriaceae</taxon>
        <taxon>Cyclobacterium</taxon>
    </lineage>
</organism>
<sequence>MKNVRNAVIALTLVVGLGSCGVNQAWILNQNQNSTEVHLGSNNFEVLGQVKGSSTVDYVLIFGGTNRTNLYNEAYAAMLKEADLTSGSRTITNILTEEHVGGFPPFYYTRTLTVSGTVVEFTK</sequence>
<dbReference type="Pfam" id="PF20205">
    <property type="entry name" value="DUF6567"/>
    <property type="match status" value="1"/>
</dbReference>
<protein>
    <submittedName>
        <fullName evidence="1">Uncharacterized protein</fullName>
    </submittedName>
</protein>
<proteinExistence type="predicted"/>
<reference evidence="2" key="1">
    <citation type="submission" date="2016-10" db="EMBL/GenBank/DDBJ databases">
        <authorList>
            <person name="Varghese N."/>
            <person name="Submissions S."/>
        </authorList>
    </citation>
    <scope>NUCLEOTIDE SEQUENCE [LARGE SCALE GENOMIC DNA]</scope>
    <source>
        <strain evidence="2">IBRC-M 10761</strain>
    </source>
</reference>
<dbReference type="STRING" id="1416801.SAMN05192553_103376"/>
<dbReference type="InterPro" id="IPR046697">
    <property type="entry name" value="DUF6567"/>
</dbReference>
<name>A0A1H6Y062_9BACT</name>
<accession>A0A1H6Y062</accession>
<evidence type="ECO:0000313" key="2">
    <source>
        <dbReference type="Proteomes" id="UP000199403"/>
    </source>
</evidence>
<evidence type="ECO:0000313" key="1">
    <source>
        <dbReference type="EMBL" id="SEJ34661.1"/>
    </source>
</evidence>
<dbReference type="PROSITE" id="PS51257">
    <property type="entry name" value="PROKAR_LIPOPROTEIN"/>
    <property type="match status" value="1"/>
</dbReference>
<dbReference type="EMBL" id="FNZH01000003">
    <property type="protein sequence ID" value="SEJ34661.1"/>
    <property type="molecule type" value="Genomic_DNA"/>
</dbReference>
<keyword evidence="2" id="KW-1185">Reference proteome</keyword>
<dbReference type="Proteomes" id="UP000199403">
    <property type="component" value="Unassembled WGS sequence"/>
</dbReference>
<dbReference type="OrthoDB" id="957206at2"/>
<gene>
    <name evidence="1" type="ORF">SAMN05192553_103376</name>
</gene>
<dbReference type="AlphaFoldDB" id="A0A1H6Y062"/>
<dbReference type="RefSeq" id="WP_092173800.1">
    <property type="nucleotide sequence ID" value="NZ_FNZH01000003.1"/>
</dbReference>